<organism evidence="7 8">
    <name type="scientific">Roseimicrobium gellanilyticum</name>
    <dbReference type="NCBI Taxonomy" id="748857"/>
    <lineage>
        <taxon>Bacteria</taxon>
        <taxon>Pseudomonadati</taxon>
        <taxon>Verrucomicrobiota</taxon>
        <taxon>Verrucomicrobiia</taxon>
        <taxon>Verrucomicrobiales</taxon>
        <taxon>Verrucomicrobiaceae</taxon>
        <taxon>Roseimicrobium</taxon>
    </lineage>
</organism>
<dbReference type="InterPro" id="IPR036259">
    <property type="entry name" value="MFS_trans_sf"/>
</dbReference>
<dbReference type="RefSeq" id="WP_113957411.1">
    <property type="nucleotide sequence ID" value="NZ_QNRR01000002.1"/>
</dbReference>
<dbReference type="GO" id="GO:0016020">
    <property type="term" value="C:membrane"/>
    <property type="evidence" value="ECO:0007669"/>
    <property type="project" value="UniProtKB-SubCell"/>
</dbReference>
<feature type="transmembrane region" description="Helical" evidence="5">
    <location>
        <begin position="193"/>
        <end position="212"/>
    </location>
</feature>
<feature type="transmembrane region" description="Helical" evidence="5">
    <location>
        <begin position="162"/>
        <end position="187"/>
    </location>
</feature>
<dbReference type="Gene3D" id="1.20.1250.20">
    <property type="entry name" value="MFS general substrate transporter like domains"/>
    <property type="match status" value="2"/>
</dbReference>
<evidence type="ECO:0000256" key="3">
    <source>
        <dbReference type="ARBA" id="ARBA00022989"/>
    </source>
</evidence>
<dbReference type="InterPro" id="IPR020846">
    <property type="entry name" value="MFS_dom"/>
</dbReference>
<dbReference type="PROSITE" id="PS50850">
    <property type="entry name" value="MFS"/>
    <property type="match status" value="1"/>
</dbReference>
<comment type="subcellular location">
    <subcellularLocation>
        <location evidence="1">Membrane</location>
        <topology evidence="1">Multi-pass membrane protein</topology>
    </subcellularLocation>
</comment>
<dbReference type="InterPro" id="IPR011701">
    <property type="entry name" value="MFS"/>
</dbReference>
<dbReference type="EMBL" id="QNRR01000002">
    <property type="protein sequence ID" value="RBP45842.1"/>
    <property type="molecule type" value="Genomic_DNA"/>
</dbReference>
<dbReference type="GO" id="GO:0022857">
    <property type="term" value="F:transmembrane transporter activity"/>
    <property type="evidence" value="ECO:0007669"/>
    <property type="project" value="InterPro"/>
</dbReference>
<dbReference type="PANTHER" id="PTHR11662">
    <property type="entry name" value="SOLUTE CARRIER FAMILY 17"/>
    <property type="match status" value="1"/>
</dbReference>
<evidence type="ECO:0000313" key="7">
    <source>
        <dbReference type="EMBL" id="RBP45842.1"/>
    </source>
</evidence>
<dbReference type="OrthoDB" id="105228at2"/>
<feature type="transmembrane region" description="Helical" evidence="5">
    <location>
        <begin position="25"/>
        <end position="44"/>
    </location>
</feature>
<feature type="transmembrane region" description="Helical" evidence="5">
    <location>
        <begin position="448"/>
        <end position="465"/>
    </location>
</feature>
<feature type="domain" description="Major facilitator superfamily (MFS) profile" evidence="6">
    <location>
        <begin position="25"/>
        <end position="472"/>
    </location>
</feature>
<dbReference type="AlphaFoldDB" id="A0A366HQB3"/>
<feature type="transmembrane region" description="Helical" evidence="5">
    <location>
        <begin position="258"/>
        <end position="283"/>
    </location>
</feature>
<dbReference type="Proteomes" id="UP000253426">
    <property type="component" value="Unassembled WGS sequence"/>
</dbReference>
<dbReference type="PANTHER" id="PTHR11662:SF399">
    <property type="entry name" value="FI19708P1-RELATED"/>
    <property type="match status" value="1"/>
</dbReference>
<keyword evidence="8" id="KW-1185">Reference proteome</keyword>
<keyword evidence="4 5" id="KW-0472">Membrane</keyword>
<evidence type="ECO:0000256" key="1">
    <source>
        <dbReference type="ARBA" id="ARBA00004141"/>
    </source>
</evidence>
<gene>
    <name evidence="7" type="ORF">DES53_102225</name>
</gene>
<feature type="transmembrane region" description="Helical" evidence="5">
    <location>
        <begin position="64"/>
        <end position="84"/>
    </location>
</feature>
<protein>
    <submittedName>
        <fullName evidence="7">Sugar phosphate permease</fullName>
    </submittedName>
</protein>
<comment type="caution">
    <text evidence="7">The sequence shown here is derived from an EMBL/GenBank/DDBJ whole genome shotgun (WGS) entry which is preliminary data.</text>
</comment>
<feature type="transmembrane region" description="Helical" evidence="5">
    <location>
        <begin position="388"/>
        <end position="410"/>
    </location>
</feature>
<feature type="transmembrane region" description="Helical" evidence="5">
    <location>
        <begin position="303"/>
        <end position="322"/>
    </location>
</feature>
<sequence length="480" mass="52244">MATRSRSLSPDAITAAAPSRVRSSVLWFVCILSMITYLDRVALASAAGDVVKALDLQSVADLKWAFTAFALAYALFEVPTGWMGDMFGPRKALLRIVLWWSAFTVLTAAAGLKFGPVTLGLGFLIVVRLLFGIGEAGAYPNITRALHNWLPLQERGRGQGRVWFCGKLMGGLTPFLWTLLVVGTAYTPALFNWRTAFCLFGLVGVIWCISFARKFRDQPEQHPGVNAAELEYIHLNRSQVHESHSGVPWKRIVTDWNFLTLCLMYSAQAYGWYFNITYLPQFLETQYGMPNSSLLGALYKGGPLLAGALGCLFGGMITDAIISRTGDRKKARRLCGWVGHSMCILCFLICPIAPNAFVFFLAVSLAALCTDLTLPSAWATCQDIGGSFAGTIGAFMNMGAGLAGALAGWLTGSVLEHAVMDRAASLGVTVKALTVEQTQAALLHGYHVNFYSFAALYVVAFLCWFKIDPTRPIDPATSPD</sequence>
<feature type="transmembrane region" description="Helical" evidence="5">
    <location>
        <begin position="334"/>
        <end position="354"/>
    </location>
</feature>
<evidence type="ECO:0000313" key="8">
    <source>
        <dbReference type="Proteomes" id="UP000253426"/>
    </source>
</evidence>
<evidence type="ECO:0000256" key="2">
    <source>
        <dbReference type="ARBA" id="ARBA00022692"/>
    </source>
</evidence>
<reference evidence="7 8" key="1">
    <citation type="submission" date="2018-06" db="EMBL/GenBank/DDBJ databases">
        <title>Genomic Encyclopedia of Type Strains, Phase IV (KMG-IV): sequencing the most valuable type-strain genomes for metagenomic binning, comparative biology and taxonomic classification.</title>
        <authorList>
            <person name="Goeker M."/>
        </authorList>
    </citation>
    <scope>NUCLEOTIDE SEQUENCE [LARGE SCALE GENOMIC DNA]</scope>
    <source>
        <strain evidence="7 8">DSM 25532</strain>
    </source>
</reference>
<feature type="transmembrane region" description="Helical" evidence="5">
    <location>
        <begin position="121"/>
        <end position="142"/>
    </location>
</feature>
<dbReference type="InterPro" id="IPR050382">
    <property type="entry name" value="MFS_Na/Anion_cotransporter"/>
</dbReference>
<name>A0A366HQB3_9BACT</name>
<feature type="transmembrane region" description="Helical" evidence="5">
    <location>
        <begin position="96"/>
        <end position="115"/>
    </location>
</feature>
<keyword evidence="3 5" id="KW-1133">Transmembrane helix</keyword>
<dbReference type="SUPFAM" id="SSF103473">
    <property type="entry name" value="MFS general substrate transporter"/>
    <property type="match status" value="1"/>
</dbReference>
<evidence type="ECO:0000256" key="4">
    <source>
        <dbReference type="ARBA" id="ARBA00023136"/>
    </source>
</evidence>
<keyword evidence="2 5" id="KW-0812">Transmembrane</keyword>
<accession>A0A366HQB3</accession>
<evidence type="ECO:0000256" key="5">
    <source>
        <dbReference type="SAM" id="Phobius"/>
    </source>
</evidence>
<dbReference type="Pfam" id="PF07690">
    <property type="entry name" value="MFS_1"/>
    <property type="match status" value="1"/>
</dbReference>
<proteinExistence type="predicted"/>
<evidence type="ECO:0000259" key="6">
    <source>
        <dbReference type="PROSITE" id="PS50850"/>
    </source>
</evidence>